<gene>
    <name evidence="2" type="primary">CXE15_15</name>
    <name evidence="2" type="ORF">Zm00014a_042175</name>
</gene>
<comment type="caution">
    <text evidence="2">The sequence shown here is derived from an EMBL/GenBank/DDBJ whole genome shotgun (WGS) entry which is preliminary data.</text>
</comment>
<dbReference type="SUPFAM" id="SSF53474">
    <property type="entry name" value="alpha/beta-Hydrolases"/>
    <property type="match status" value="1"/>
</dbReference>
<organism evidence="2">
    <name type="scientific">Zea mays</name>
    <name type="common">Maize</name>
    <dbReference type="NCBI Taxonomy" id="4577"/>
    <lineage>
        <taxon>Eukaryota</taxon>
        <taxon>Viridiplantae</taxon>
        <taxon>Streptophyta</taxon>
        <taxon>Embryophyta</taxon>
        <taxon>Tracheophyta</taxon>
        <taxon>Spermatophyta</taxon>
        <taxon>Magnoliopsida</taxon>
        <taxon>Liliopsida</taxon>
        <taxon>Poales</taxon>
        <taxon>Poaceae</taxon>
        <taxon>PACMAD clade</taxon>
        <taxon>Panicoideae</taxon>
        <taxon>Andropogonodae</taxon>
        <taxon>Andropogoneae</taxon>
        <taxon>Tripsacinae</taxon>
        <taxon>Zea</taxon>
    </lineage>
</organism>
<proteinExistence type="predicted"/>
<dbReference type="ExpressionAtlas" id="A0A3L6E319">
    <property type="expression patterns" value="baseline and differential"/>
</dbReference>
<dbReference type="Gene3D" id="3.40.50.1820">
    <property type="entry name" value="alpha/beta hydrolase"/>
    <property type="match status" value="1"/>
</dbReference>
<reference evidence="2" key="1">
    <citation type="journal article" date="2018" name="Nat. Genet.">
        <title>Extensive intraspecific gene order and gene structural variations between Mo17 and other maize genomes.</title>
        <authorList>
            <person name="Sun S."/>
            <person name="Zhou Y."/>
            <person name="Chen J."/>
            <person name="Shi J."/>
            <person name="Zhao H."/>
            <person name="Zhao H."/>
            <person name="Song W."/>
            <person name="Zhang M."/>
            <person name="Cui Y."/>
            <person name="Dong X."/>
            <person name="Liu H."/>
            <person name="Ma X."/>
            <person name="Jiao Y."/>
            <person name="Wang B."/>
            <person name="Wei X."/>
            <person name="Stein J.C."/>
            <person name="Glaubitz J.C."/>
            <person name="Lu F."/>
            <person name="Yu G."/>
            <person name="Liang C."/>
            <person name="Fengler K."/>
            <person name="Li B."/>
            <person name="Rafalski A."/>
            <person name="Schnable P.S."/>
            <person name="Ware D.H."/>
            <person name="Buckler E.S."/>
            <person name="Lai J."/>
        </authorList>
    </citation>
    <scope>NUCLEOTIDE SEQUENCE [LARGE SCALE GENOMIC DNA]</scope>
    <source>
        <tissue evidence="2">Seedling</tissue>
    </source>
</reference>
<dbReference type="InterPro" id="IPR050466">
    <property type="entry name" value="Carboxylest/Gibb_receptor"/>
</dbReference>
<name>A0A3L6E319_MAIZE</name>
<protein>
    <submittedName>
        <fullName evidence="2">Putative carboxylesterase 15</fullName>
    </submittedName>
</protein>
<evidence type="ECO:0000259" key="1">
    <source>
        <dbReference type="Pfam" id="PF07859"/>
    </source>
</evidence>
<dbReference type="PANTHER" id="PTHR23024">
    <property type="entry name" value="ARYLACETAMIDE DEACETYLASE"/>
    <property type="match status" value="1"/>
</dbReference>
<dbReference type="Proteomes" id="UP000251960">
    <property type="component" value="Chromosome 7"/>
</dbReference>
<dbReference type="Pfam" id="PF07859">
    <property type="entry name" value="Abhydrolase_3"/>
    <property type="match status" value="1"/>
</dbReference>
<dbReference type="PANTHER" id="PTHR23024:SF140">
    <property type="entry name" value="OS07G0162600 PROTEIN"/>
    <property type="match status" value="1"/>
</dbReference>
<feature type="domain" description="Alpha/beta hydrolase fold-3" evidence="1">
    <location>
        <begin position="91"/>
        <end position="315"/>
    </location>
</feature>
<evidence type="ECO:0000313" key="2">
    <source>
        <dbReference type="EMBL" id="PWZ14868.1"/>
    </source>
</evidence>
<accession>A0A3L6E319</accession>
<dbReference type="AlphaFoldDB" id="A0A3L6E319"/>
<dbReference type="InterPro" id="IPR013094">
    <property type="entry name" value="AB_hydrolase_3"/>
</dbReference>
<dbReference type="InterPro" id="IPR029058">
    <property type="entry name" value="AB_hydrolase_fold"/>
</dbReference>
<dbReference type="GO" id="GO:0016787">
    <property type="term" value="F:hydrolase activity"/>
    <property type="evidence" value="ECO:0007669"/>
    <property type="project" value="InterPro"/>
</dbReference>
<sequence>MSSSSPVSAVSSATAPHVVDDCLGIVQLLSDGTVTRSADYSDIPLLGEVPSNLPVQWKDVVYDPAHALRLRMYRPTDTDGGRTTNNKLPVLVYFHGGGFCICSFEMPHFHSGGLRLAAELPALVLYADYRLGPEHRLPAAHRDAEAVLSWLRAQAEADPWLVESADMGRVFVCGDSAGGNIAHHIAVQYGTGHLALGPVVRLAGYIMLWPYFAAEERTASETAGLDVDHQFVSTALLDQMWRLALPVGATRDHPAANPFGPDSVPLEDVAFQPLLVVDPDQDVLHDRTQDYAARLTAMGKLVELVVFRGQGHGFFVFDPCGEASDQLIHVIRRFPASCGPSAGVARPLAPRQELGSALSSAGAAHAMASRRGPC</sequence>
<dbReference type="EMBL" id="NCVQ01000008">
    <property type="protein sequence ID" value="PWZ14868.1"/>
    <property type="molecule type" value="Genomic_DNA"/>
</dbReference>